<evidence type="ECO:0000256" key="4">
    <source>
        <dbReference type="SAM" id="Phobius"/>
    </source>
</evidence>
<organism evidence="6">
    <name type="scientific">viral metagenome</name>
    <dbReference type="NCBI Taxonomy" id="1070528"/>
    <lineage>
        <taxon>unclassified sequences</taxon>
        <taxon>metagenomes</taxon>
        <taxon>organismal metagenomes</taxon>
    </lineage>
</organism>
<dbReference type="InterPro" id="IPR013083">
    <property type="entry name" value="Znf_RING/FYVE/PHD"/>
</dbReference>
<dbReference type="EMBL" id="MN740851">
    <property type="protein sequence ID" value="QHU15169.1"/>
    <property type="molecule type" value="Genomic_DNA"/>
</dbReference>
<accession>A0A6C0KBV8</accession>
<sequence length="296" mass="34778">MSSDDNECRICFELETPDDPFIYPCKCKGTSKYVHASCLNSWRTLNRENDAFKICMECRTEYDIINEFPIENIKLFFCCKKMIQSYCINYLIGSTLGVFIWIIEAYGNSYYFLKFIDGSYNKNSVFIHVIQNDGLAPQIFYFSFALFLQNIFFYIYFIFKIKNNVHRKTIYYKKIKKTFLGAVLFTFLFLLFFYTLKDIYPIVLLNVISFFSVAEPVSGYILIKRHNKIIKWLNDNNPETLRNYQVHNPLLEYNEIINNSVVTSTTNNVLYESLNTDSSGSDVSDQIQSLNIVIEN</sequence>
<evidence type="ECO:0000259" key="5">
    <source>
        <dbReference type="PROSITE" id="PS51292"/>
    </source>
</evidence>
<feature type="transmembrane region" description="Helical" evidence="4">
    <location>
        <begin position="139"/>
        <end position="159"/>
    </location>
</feature>
<feature type="transmembrane region" description="Helical" evidence="4">
    <location>
        <begin position="179"/>
        <end position="196"/>
    </location>
</feature>
<dbReference type="PANTHER" id="PTHR46347">
    <property type="entry name" value="RING/FYVE/PHD ZINC FINGER SUPERFAMILY PROTEIN"/>
    <property type="match status" value="1"/>
</dbReference>
<proteinExistence type="predicted"/>
<dbReference type="SUPFAM" id="SSF57850">
    <property type="entry name" value="RING/U-box"/>
    <property type="match status" value="1"/>
</dbReference>
<keyword evidence="4" id="KW-1133">Transmembrane helix</keyword>
<keyword evidence="2" id="KW-0863">Zinc-finger</keyword>
<evidence type="ECO:0000313" key="6">
    <source>
        <dbReference type="EMBL" id="QHU15169.1"/>
    </source>
</evidence>
<keyword evidence="4" id="KW-0472">Membrane</keyword>
<dbReference type="PANTHER" id="PTHR46347:SF1">
    <property type="entry name" value="RING_FYVE_PHD ZINC FINGER SUPERFAMILY PROTEIN"/>
    <property type="match status" value="1"/>
</dbReference>
<dbReference type="SMART" id="SM00744">
    <property type="entry name" value="RINGv"/>
    <property type="match status" value="1"/>
</dbReference>
<keyword evidence="1" id="KW-0479">Metal-binding</keyword>
<keyword evidence="4" id="KW-0812">Transmembrane</keyword>
<dbReference type="GO" id="GO:0008270">
    <property type="term" value="F:zinc ion binding"/>
    <property type="evidence" value="ECO:0007669"/>
    <property type="project" value="UniProtKB-KW"/>
</dbReference>
<evidence type="ECO:0000256" key="1">
    <source>
        <dbReference type="ARBA" id="ARBA00022723"/>
    </source>
</evidence>
<dbReference type="Pfam" id="PF12906">
    <property type="entry name" value="RINGv"/>
    <property type="match status" value="1"/>
</dbReference>
<dbReference type="Gene3D" id="3.30.40.10">
    <property type="entry name" value="Zinc/RING finger domain, C3HC4 (zinc finger)"/>
    <property type="match status" value="1"/>
</dbReference>
<feature type="transmembrane region" description="Helical" evidence="4">
    <location>
        <begin position="83"/>
        <end position="103"/>
    </location>
</feature>
<name>A0A6C0KBV8_9ZZZZ</name>
<reference evidence="6" key="1">
    <citation type="journal article" date="2020" name="Nature">
        <title>Giant virus diversity and host interactions through global metagenomics.</title>
        <authorList>
            <person name="Schulz F."/>
            <person name="Roux S."/>
            <person name="Paez-Espino D."/>
            <person name="Jungbluth S."/>
            <person name="Walsh D.A."/>
            <person name="Denef V.J."/>
            <person name="McMahon K.D."/>
            <person name="Konstantinidis K.T."/>
            <person name="Eloe-Fadrosh E.A."/>
            <person name="Kyrpides N.C."/>
            <person name="Woyke T."/>
        </authorList>
    </citation>
    <scope>NUCLEOTIDE SEQUENCE</scope>
    <source>
        <strain evidence="6">GVMAG-S-1102244-55</strain>
    </source>
</reference>
<dbReference type="PROSITE" id="PS51292">
    <property type="entry name" value="ZF_RING_CH"/>
    <property type="match status" value="1"/>
</dbReference>
<dbReference type="CDD" id="cd16495">
    <property type="entry name" value="RING_CH-C4HC3_MARCH"/>
    <property type="match status" value="1"/>
</dbReference>
<protein>
    <recommendedName>
        <fullName evidence="5">RING-CH-type domain-containing protein</fullName>
    </recommendedName>
</protein>
<evidence type="ECO:0000256" key="2">
    <source>
        <dbReference type="ARBA" id="ARBA00022771"/>
    </source>
</evidence>
<feature type="domain" description="RING-CH-type" evidence="5">
    <location>
        <begin position="1"/>
        <end position="65"/>
    </location>
</feature>
<keyword evidence="3" id="KW-0862">Zinc</keyword>
<feature type="transmembrane region" description="Helical" evidence="4">
    <location>
        <begin position="202"/>
        <end position="223"/>
    </location>
</feature>
<dbReference type="AlphaFoldDB" id="A0A6C0KBV8"/>
<dbReference type="InterPro" id="IPR011016">
    <property type="entry name" value="Znf_RING-CH"/>
</dbReference>
<evidence type="ECO:0000256" key="3">
    <source>
        <dbReference type="ARBA" id="ARBA00022833"/>
    </source>
</evidence>